<dbReference type="GO" id="GO:0005886">
    <property type="term" value="C:plasma membrane"/>
    <property type="evidence" value="ECO:0007669"/>
    <property type="project" value="UniProtKB-SubCell"/>
</dbReference>
<protein>
    <submittedName>
        <fullName evidence="14">Sodium:proton antiporter</fullName>
    </submittedName>
</protein>
<evidence type="ECO:0000313" key="14">
    <source>
        <dbReference type="EMBL" id="MXO53882.1"/>
    </source>
</evidence>
<dbReference type="GO" id="GO:0015385">
    <property type="term" value="F:sodium:proton antiporter activity"/>
    <property type="evidence" value="ECO:0007669"/>
    <property type="project" value="InterPro"/>
</dbReference>
<proteinExistence type="inferred from homology"/>
<feature type="transmembrane region" description="Helical" evidence="12">
    <location>
        <begin position="365"/>
        <end position="385"/>
    </location>
</feature>
<keyword evidence="9" id="KW-0406">Ion transport</keyword>
<feature type="domain" description="Cation/H+ exchanger transmembrane" evidence="13">
    <location>
        <begin position="21"/>
        <end position="415"/>
    </location>
</feature>
<dbReference type="PANTHER" id="PTHR10110">
    <property type="entry name" value="SODIUM/HYDROGEN EXCHANGER"/>
    <property type="match status" value="1"/>
</dbReference>
<feature type="transmembrane region" description="Helical" evidence="12">
    <location>
        <begin position="175"/>
        <end position="200"/>
    </location>
</feature>
<feature type="transmembrane region" description="Helical" evidence="12">
    <location>
        <begin position="6"/>
        <end position="26"/>
    </location>
</feature>
<evidence type="ECO:0000256" key="6">
    <source>
        <dbReference type="ARBA" id="ARBA00022692"/>
    </source>
</evidence>
<dbReference type="PANTHER" id="PTHR10110:SF195">
    <property type="entry name" value="NA(+)_H(+) ANTIPORTER NHAS2"/>
    <property type="match status" value="1"/>
</dbReference>
<dbReference type="Gene3D" id="6.10.140.1330">
    <property type="match status" value="1"/>
</dbReference>
<keyword evidence="6 12" id="KW-0812">Transmembrane</keyword>
<dbReference type="GO" id="GO:0051453">
    <property type="term" value="P:regulation of intracellular pH"/>
    <property type="evidence" value="ECO:0007669"/>
    <property type="project" value="TreeGrafter"/>
</dbReference>
<evidence type="ECO:0000256" key="3">
    <source>
        <dbReference type="ARBA" id="ARBA00022448"/>
    </source>
</evidence>
<keyword evidence="4" id="KW-0050">Antiport</keyword>
<evidence type="ECO:0000256" key="1">
    <source>
        <dbReference type="ARBA" id="ARBA00004651"/>
    </source>
</evidence>
<gene>
    <name evidence="14" type="ORF">GRI47_07660</name>
</gene>
<sequence>MHETATASLSAFDMAAILVVASALLGWFNHHFLKLPHVIGLTVMGALGAIGLMIANAVVPGITLDDTVARLLQQLNFTDTLLQGMLSFLLFAGALHVDLERLRSAWLPVLLLSTVGVIVSTVLVGLATWGVGLLLGLSIAPIWYFVFGALIAPTDPVSVLGVLREENVPLSLQSAVAGESLFNDGVGIVVFTILLGAAITGGEFSLSEGARLFAIEAGGGVLVGLVAGYIGYRALAGMDEYAIEVLITLAVVMGGYALCSALHISGPLAMAVAGLLIGNHGVTFAMSDVTRDYVIKFWELVDELLNSVLFLLIGLELIAIVPGVTEVTMALAAIPLTLAARAAAVGLSTKLIPAARLQQQGAARVLWWGGLRGGISIALALSLPPGPVRDLVLAATFGAVLFSVLIQRATLGRLIEHLKRQRAEAVEGAVEGSAEEAGTRSPLD</sequence>
<organism evidence="14 15">
    <name type="scientific">Qipengyuania pelagi</name>
    <dbReference type="NCBI Taxonomy" id="994320"/>
    <lineage>
        <taxon>Bacteria</taxon>
        <taxon>Pseudomonadati</taxon>
        <taxon>Pseudomonadota</taxon>
        <taxon>Alphaproteobacteria</taxon>
        <taxon>Sphingomonadales</taxon>
        <taxon>Erythrobacteraceae</taxon>
        <taxon>Qipengyuania</taxon>
    </lineage>
</organism>
<evidence type="ECO:0000256" key="11">
    <source>
        <dbReference type="ARBA" id="ARBA00023201"/>
    </source>
</evidence>
<feature type="transmembrane region" description="Helical" evidence="12">
    <location>
        <begin position="142"/>
        <end position="163"/>
    </location>
</feature>
<feature type="transmembrane region" description="Helical" evidence="12">
    <location>
        <begin position="264"/>
        <end position="284"/>
    </location>
</feature>
<dbReference type="RefSeq" id="WP_160660686.1">
    <property type="nucleotide sequence ID" value="NZ_BAABDV010000001.1"/>
</dbReference>
<feature type="transmembrane region" description="Helical" evidence="12">
    <location>
        <begin position="391"/>
        <end position="411"/>
    </location>
</feature>
<dbReference type="InterPro" id="IPR006153">
    <property type="entry name" value="Cation/H_exchanger_TM"/>
</dbReference>
<evidence type="ECO:0000256" key="4">
    <source>
        <dbReference type="ARBA" id="ARBA00022449"/>
    </source>
</evidence>
<dbReference type="Pfam" id="PF00999">
    <property type="entry name" value="Na_H_Exchanger"/>
    <property type="match status" value="1"/>
</dbReference>
<dbReference type="GO" id="GO:0098719">
    <property type="term" value="P:sodium ion import across plasma membrane"/>
    <property type="evidence" value="ECO:0007669"/>
    <property type="project" value="TreeGrafter"/>
</dbReference>
<dbReference type="Proteomes" id="UP000430272">
    <property type="component" value="Unassembled WGS sequence"/>
</dbReference>
<evidence type="ECO:0000259" key="13">
    <source>
        <dbReference type="Pfam" id="PF00999"/>
    </source>
</evidence>
<reference evidence="14 15" key="1">
    <citation type="submission" date="2019-12" db="EMBL/GenBank/DDBJ databases">
        <title>Genomic-based taxomic classification of the family Erythrobacteraceae.</title>
        <authorList>
            <person name="Xu L."/>
        </authorList>
    </citation>
    <scope>NUCLEOTIDE SEQUENCE [LARGE SCALE GENOMIC DNA]</scope>
    <source>
        <strain evidence="14 15">JCM 17468</strain>
    </source>
</reference>
<evidence type="ECO:0000256" key="7">
    <source>
        <dbReference type="ARBA" id="ARBA00022989"/>
    </source>
</evidence>
<feature type="transmembrane region" description="Helical" evidence="12">
    <location>
        <begin position="330"/>
        <end position="353"/>
    </location>
</feature>
<feature type="transmembrane region" description="Helical" evidence="12">
    <location>
        <begin position="38"/>
        <end position="60"/>
    </location>
</feature>
<dbReference type="InterPro" id="IPR018422">
    <property type="entry name" value="Cation/H_exchanger_CPA1"/>
</dbReference>
<feature type="transmembrane region" description="Helical" evidence="12">
    <location>
        <begin position="109"/>
        <end position="136"/>
    </location>
</feature>
<evidence type="ECO:0000256" key="8">
    <source>
        <dbReference type="ARBA" id="ARBA00023053"/>
    </source>
</evidence>
<comment type="similarity">
    <text evidence="2">Belongs to the monovalent cation:proton antiporter 1 (CPA1) transporter (TC 2.A.36) family.</text>
</comment>
<keyword evidence="8" id="KW-0915">Sodium</keyword>
<feature type="transmembrane region" description="Helical" evidence="12">
    <location>
        <begin position="304"/>
        <end position="324"/>
    </location>
</feature>
<keyword evidence="15" id="KW-1185">Reference proteome</keyword>
<comment type="caution">
    <text evidence="14">The sequence shown here is derived from an EMBL/GenBank/DDBJ whole genome shotgun (WGS) entry which is preliminary data.</text>
</comment>
<keyword evidence="7 12" id="KW-1133">Transmembrane helix</keyword>
<comment type="subcellular location">
    <subcellularLocation>
        <location evidence="1">Cell membrane</location>
        <topology evidence="1">Multi-pass membrane protein</topology>
    </subcellularLocation>
</comment>
<evidence type="ECO:0000313" key="15">
    <source>
        <dbReference type="Proteomes" id="UP000430272"/>
    </source>
</evidence>
<evidence type="ECO:0000256" key="9">
    <source>
        <dbReference type="ARBA" id="ARBA00023065"/>
    </source>
</evidence>
<keyword evidence="10 12" id="KW-0472">Membrane</keyword>
<dbReference type="AlphaFoldDB" id="A0A844YA83"/>
<dbReference type="GO" id="GO:0015386">
    <property type="term" value="F:potassium:proton antiporter activity"/>
    <property type="evidence" value="ECO:0007669"/>
    <property type="project" value="TreeGrafter"/>
</dbReference>
<evidence type="ECO:0000256" key="10">
    <source>
        <dbReference type="ARBA" id="ARBA00023136"/>
    </source>
</evidence>
<name>A0A844YA83_9SPHN</name>
<feature type="transmembrane region" description="Helical" evidence="12">
    <location>
        <begin position="80"/>
        <end position="97"/>
    </location>
</feature>
<evidence type="ECO:0000256" key="5">
    <source>
        <dbReference type="ARBA" id="ARBA00022475"/>
    </source>
</evidence>
<keyword evidence="5" id="KW-1003">Cell membrane</keyword>
<evidence type="ECO:0000256" key="2">
    <source>
        <dbReference type="ARBA" id="ARBA00007367"/>
    </source>
</evidence>
<evidence type="ECO:0000256" key="12">
    <source>
        <dbReference type="SAM" id="Phobius"/>
    </source>
</evidence>
<keyword evidence="3" id="KW-0813">Transport</keyword>
<keyword evidence="11" id="KW-0739">Sodium transport</keyword>
<dbReference type="OrthoDB" id="9774146at2"/>
<dbReference type="EMBL" id="WTYD01000001">
    <property type="protein sequence ID" value="MXO53882.1"/>
    <property type="molecule type" value="Genomic_DNA"/>
</dbReference>
<accession>A0A844YA83</accession>
<feature type="transmembrane region" description="Helical" evidence="12">
    <location>
        <begin position="212"/>
        <end position="232"/>
    </location>
</feature>
<feature type="transmembrane region" description="Helical" evidence="12">
    <location>
        <begin position="241"/>
        <end position="258"/>
    </location>
</feature>